<name>A0A8R2H7V7_ACYPI</name>
<dbReference type="GeneID" id="107883771"/>
<reference evidence="3" key="1">
    <citation type="submission" date="2010-06" db="EMBL/GenBank/DDBJ databases">
        <authorList>
            <person name="Jiang H."/>
            <person name="Abraham K."/>
            <person name="Ali S."/>
            <person name="Alsbrooks S.L."/>
            <person name="Anim B.N."/>
            <person name="Anosike U.S."/>
            <person name="Attaway T."/>
            <person name="Bandaranaike D.P."/>
            <person name="Battles P.K."/>
            <person name="Bell S.N."/>
            <person name="Bell A.V."/>
            <person name="Beltran B."/>
            <person name="Bickham C."/>
            <person name="Bustamante Y."/>
            <person name="Caleb T."/>
            <person name="Canada A."/>
            <person name="Cardenas V."/>
            <person name="Carter K."/>
            <person name="Chacko J."/>
            <person name="Chandrabose M.N."/>
            <person name="Chavez D."/>
            <person name="Chavez A."/>
            <person name="Chen L."/>
            <person name="Chu H.-S."/>
            <person name="Claassen K.J."/>
            <person name="Cockrell R."/>
            <person name="Collins M."/>
            <person name="Cooper J.A."/>
            <person name="Cree A."/>
            <person name="Curry S.M."/>
            <person name="Da Y."/>
            <person name="Dao M.D."/>
            <person name="Das B."/>
            <person name="Davila M.-L."/>
            <person name="Davy-Carroll L."/>
            <person name="Denson S."/>
            <person name="Dinh H."/>
            <person name="Ebong V.E."/>
            <person name="Edwards J.R."/>
            <person name="Egan A."/>
            <person name="El-Daye J."/>
            <person name="Escobedo L."/>
            <person name="Fernandez S."/>
            <person name="Fernando P.R."/>
            <person name="Flagg N."/>
            <person name="Forbes L.D."/>
            <person name="Fowler R.G."/>
            <person name="Fu Q."/>
            <person name="Gabisi R.A."/>
            <person name="Ganer J."/>
            <person name="Garbino Pronczuk A."/>
            <person name="Garcia R.M."/>
            <person name="Garner T."/>
            <person name="Garrett T.E."/>
            <person name="Gonzalez D.A."/>
            <person name="Hamid H."/>
            <person name="Hawkins E.S."/>
            <person name="Hirani K."/>
            <person name="Hogues M.E."/>
            <person name="Hollins B."/>
            <person name="Hsiao C.-H."/>
            <person name="Jabil R."/>
            <person name="James M.L."/>
            <person name="Jhangiani S.N."/>
            <person name="Johnson B."/>
            <person name="Johnson Q."/>
            <person name="Joshi V."/>
            <person name="Kalu J.B."/>
            <person name="Kam C."/>
            <person name="Kashfia A."/>
            <person name="Keebler J."/>
            <person name="Kisamo H."/>
            <person name="Kovar C.L."/>
            <person name="Lago L.A."/>
            <person name="Lai C.-Y."/>
            <person name="Laidlaw J."/>
            <person name="Lara F."/>
            <person name="Le T.-K."/>
            <person name="Lee S.L."/>
            <person name="Legall F.H."/>
            <person name="Lemon S.J."/>
            <person name="Lewis L.R."/>
            <person name="Li B."/>
            <person name="Liu Y."/>
            <person name="Liu Y.-S."/>
            <person name="Lopez J."/>
            <person name="Lozado R.J."/>
            <person name="Lu J."/>
            <person name="Madu R.C."/>
            <person name="Maheshwari M."/>
            <person name="Maheshwari R."/>
            <person name="Malloy K."/>
            <person name="Martinez E."/>
            <person name="Mathew T."/>
            <person name="Mercado I.C."/>
            <person name="Mercado C."/>
            <person name="Meyer B."/>
            <person name="Montgomery K."/>
            <person name="Morgan M.B."/>
            <person name="Munidasa M."/>
            <person name="Nazareth L.V."/>
            <person name="Nelson J."/>
            <person name="Ng B.M."/>
            <person name="Nguyen N.B."/>
            <person name="Nguyen P.Q."/>
            <person name="Nguyen T."/>
            <person name="Obregon M."/>
            <person name="Okwuonu G.O."/>
            <person name="Onwere C.G."/>
            <person name="Orozco G."/>
            <person name="Parra A."/>
            <person name="Patel S."/>
            <person name="Patil S."/>
            <person name="Perez A."/>
            <person name="Perez Y."/>
            <person name="Pham C."/>
            <person name="Primus E.L."/>
            <person name="Pu L.-L."/>
            <person name="Puazo M."/>
            <person name="Qin X."/>
            <person name="Quiroz J.B."/>
            <person name="Reese J."/>
            <person name="Richards S."/>
            <person name="Rives C.M."/>
            <person name="Robberts R."/>
            <person name="Ruiz S.J."/>
            <person name="Ruiz M.J."/>
            <person name="Santibanez J."/>
            <person name="Schneider B.W."/>
            <person name="Sisson I."/>
            <person name="Smith M."/>
            <person name="Sodergren E."/>
            <person name="Song X.-Z."/>
            <person name="Song B.B."/>
            <person name="Summersgill H."/>
            <person name="Thelus R."/>
            <person name="Thornton R.D."/>
            <person name="Trejos Z.Y."/>
            <person name="Usmani K."/>
            <person name="Vattathil S."/>
            <person name="Villasana D."/>
            <person name="Walker D.L."/>
            <person name="Wang S."/>
            <person name="Wang K."/>
            <person name="White C.S."/>
            <person name="Williams A.C."/>
            <person name="Williamson J."/>
            <person name="Wilson K."/>
            <person name="Woghiren I.O."/>
            <person name="Woodworth J.R."/>
            <person name="Worley K.C."/>
            <person name="Wright R.A."/>
            <person name="Wu W."/>
            <person name="Young L."/>
            <person name="Zhang L."/>
            <person name="Zhang J."/>
            <person name="Zhu Y."/>
            <person name="Muzny D.M."/>
            <person name="Weinstock G."/>
            <person name="Gibbs R.A."/>
        </authorList>
    </citation>
    <scope>NUCLEOTIDE SEQUENCE [LARGE SCALE GENOMIC DNA]</scope>
    <source>
        <strain evidence="3">LSR1</strain>
    </source>
</reference>
<dbReference type="Proteomes" id="UP000007819">
    <property type="component" value="Unassembled WGS sequence"/>
</dbReference>
<evidence type="ECO:0000256" key="1">
    <source>
        <dbReference type="SAM" id="MobiDB-lite"/>
    </source>
</evidence>
<accession>A0A8R2H7V7</accession>
<protein>
    <submittedName>
        <fullName evidence="2">Uncharacterized protein</fullName>
    </submittedName>
</protein>
<sequence length="150" mass="16062">MYKNTPTPYFWECSAPLVITSKPPLSGNITITGKNCTVYNAPVYRGRRRGGSRIKPTVNGGGGGRGRGSGRGSGRGRGKGDTNGRDRDDGGKSDTRPRSRSRSEAGRRPLAAAVHGLVGENAIIEIKCPYNARNSESLIEAFNNKLVSDR</sequence>
<dbReference type="AlphaFoldDB" id="A0A8R2H7V7"/>
<proteinExistence type="predicted"/>
<feature type="region of interest" description="Disordered" evidence="1">
    <location>
        <begin position="45"/>
        <end position="111"/>
    </location>
</feature>
<organism evidence="2 3">
    <name type="scientific">Acyrthosiphon pisum</name>
    <name type="common">Pea aphid</name>
    <dbReference type="NCBI Taxonomy" id="7029"/>
    <lineage>
        <taxon>Eukaryota</taxon>
        <taxon>Metazoa</taxon>
        <taxon>Ecdysozoa</taxon>
        <taxon>Arthropoda</taxon>
        <taxon>Hexapoda</taxon>
        <taxon>Insecta</taxon>
        <taxon>Pterygota</taxon>
        <taxon>Neoptera</taxon>
        <taxon>Paraneoptera</taxon>
        <taxon>Hemiptera</taxon>
        <taxon>Sternorrhyncha</taxon>
        <taxon>Aphidomorpha</taxon>
        <taxon>Aphidoidea</taxon>
        <taxon>Aphididae</taxon>
        <taxon>Macrosiphini</taxon>
        <taxon>Acyrthosiphon</taxon>
    </lineage>
</organism>
<dbReference type="RefSeq" id="XP_016659933.1">
    <property type="nucleotide sequence ID" value="XM_016804444.1"/>
</dbReference>
<feature type="compositionally biased region" description="Gly residues" evidence="1">
    <location>
        <begin position="59"/>
        <end position="75"/>
    </location>
</feature>
<evidence type="ECO:0000313" key="3">
    <source>
        <dbReference type="Proteomes" id="UP000007819"/>
    </source>
</evidence>
<keyword evidence="3" id="KW-1185">Reference proteome</keyword>
<dbReference type="EnsemblMetazoa" id="XM_016804444.1">
    <property type="protein sequence ID" value="XP_016659933.1"/>
    <property type="gene ID" value="LOC107883771"/>
</dbReference>
<reference evidence="2" key="2">
    <citation type="submission" date="2022-06" db="UniProtKB">
        <authorList>
            <consortium name="EnsemblMetazoa"/>
        </authorList>
    </citation>
    <scope>IDENTIFICATION</scope>
</reference>
<feature type="compositionally biased region" description="Basic and acidic residues" evidence="1">
    <location>
        <begin position="78"/>
        <end position="107"/>
    </location>
</feature>
<dbReference type="KEGG" id="api:107883771"/>
<evidence type="ECO:0000313" key="2">
    <source>
        <dbReference type="EnsemblMetazoa" id="XP_016659933.1"/>
    </source>
</evidence>